<protein>
    <recommendedName>
        <fullName evidence="4">DUF3325 domain-containing protein</fullName>
    </recommendedName>
</protein>
<evidence type="ECO:0000256" key="1">
    <source>
        <dbReference type="SAM" id="Phobius"/>
    </source>
</evidence>
<evidence type="ECO:0000313" key="3">
    <source>
        <dbReference type="Proteomes" id="UP000056090"/>
    </source>
</evidence>
<organism evidence="2 3">
    <name type="scientific">Alteromonas australica</name>
    <dbReference type="NCBI Taxonomy" id="589873"/>
    <lineage>
        <taxon>Bacteria</taxon>
        <taxon>Pseudomonadati</taxon>
        <taxon>Pseudomonadota</taxon>
        <taxon>Gammaproteobacteria</taxon>
        <taxon>Alteromonadales</taxon>
        <taxon>Alteromonadaceae</taxon>
        <taxon>Alteromonas/Salinimonas group</taxon>
        <taxon>Alteromonas</taxon>
    </lineage>
</organism>
<dbReference type="AlphaFoldDB" id="A0A075P1K5"/>
<dbReference type="Proteomes" id="UP000056090">
    <property type="component" value="Chromosome"/>
</dbReference>
<keyword evidence="1" id="KW-1133">Transmembrane helix</keyword>
<sequence length="94" mass="10554">MTTIVALIQLFAFSCLAFSMQKHHKVLKNNYPSIAVKPRGLVILGWLGLVLSLWVSMVTSEVLSIALVWWFCTLSLAVFAVALYLSHLIQFSKE</sequence>
<dbReference type="RefSeq" id="WP_044056939.1">
    <property type="nucleotide sequence ID" value="NZ_CBCSKJ010000003.1"/>
</dbReference>
<evidence type="ECO:0000313" key="2">
    <source>
        <dbReference type="EMBL" id="AIF98780.1"/>
    </source>
</evidence>
<dbReference type="GeneID" id="78255027"/>
<dbReference type="EMBL" id="CP008849">
    <property type="protein sequence ID" value="AIF98780.1"/>
    <property type="molecule type" value="Genomic_DNA"/>
</dbReference>
<keyword evidence="1" id="KW-0812">Transmembrane</keyword>
<name>A0A075P1K5_9ALTE</name>
<reference evidence="2 3" key="1">
    <citation type="submission" date="2014-06" db="EMBL/GenBank/DDBJ databases">
        <title>Genomes of Alteromonas australica, a world apart.</title>
        <authorList>
            <person name="Gonzaga A."/>
            <person name="Lopez-Perez M."/>
            <person name="Rodriguez-Valera F."/>
        </authorList>
    </citation>
    <scope>NUCLEOTIDE SEQUENCE [LARGE SCALE GENOMIC DNA]</scope>
    <source>
        <strain evidence="2 3">H 17</strain>
    </source>
</reference>
<evidence type="ECO:0008006" key="4">
    <source>
        <dbReference type="Google" id="ProtNLM"/>
    </source>
</evidence>
<feature type="transmembrane region" description="Helical" evidence="1">
    <location>
        <begin position="67"/>
        <end position="89"/>
    </location>
</feature>
<feature type="transmembrane region" description="Helical" evidence="1">
    <location>
        <begin position="41"/>
        <end position="60"/>
    </location>
</feature>
<proteinExistence type="predicted"/>
<accession>A0A075P1K5</accession>
<keyword evidence="3" id="KW-1185">Reference proteome</keyword>
<gene>
    <name evidence="2" type="ORF">EP13_08880</name>
</gene>
<dbReference type="Pfam" id="PF11804">
    <property type="entry name" value="DUF3325"/>
    <property type="match status" value="1"/>
</dbReference>
<dbReference type="InterPro" id="IPR021762">
    <property type="entry name" value="DUF3325"/>
</dbReference>
<dbReference type="KEGG" id="aal:EP13_08880"/>
<keyword evidence="1" id="KW-0472">Membrane</keyword>